<name>A0AA38JBN1_9AGAR</name>
<reference evidence="2" key="2">
    <citation type="journal article" date="2023" name="Proc. Natl. Acad. Sci. U.S.A.">
        <title>A global phylogenomic analysis of the shiitake genus Lentinula.</title>
        <authorList>
            <person name="Sierra-Patev S."/>
            <person name="Min B."/>
            <person name="Naranjo-Ortiz M."/>
            <person name="Looney B."/>
            <person name="Konkel Z."/>
            <person name="Slot J.C."/>
            <person name="Sakamoto Y."/>
            <person name="Steenwyk J.L."/>
            <person name="Rokas A."/>
            <person name="Carro J."/>
            <person name="Camarero S."/>
            <person name="Ferreira P."/>
            <person name="Molpeceres G."/>
            <person name="Ruiz-Duenas F.J."/>
            <person name="Serrano A."/>
            <person name="Henrissat B."/>
            <person name="Drula E."/>
            <person name="Hughes K.W."/>
            <person name="Mata J.L."/>
            <person name="Ishikawa N.K."/>
            <person name="Vargas-Isla R."/>
            <person name="Ushijima S."/>
            <person name="Smith C.A."/>
            <person name="Donoghue J."/>
            <person name="Ahrendt S."/>
            <person name="Andreopoulos W."/>
            <person name="He G."/>
            <person name="LaButti K."/>
            <person name="Lipzen A."/>
            <person name="Ng V."/>
            <person name="Riley R."/>
            <person name="Sandor L."/>
            <person name="Barry K."/>
            <person name="Martinez A.T."/>
            <person name="Xiao Y."/>
            <person name="Gibbons J.G."/>
            <person name="Terashima K."/>
            <person name="Grigoriev I.V."/>
            <person name="Hibbett D."/>
        </authorList>
    </citation>
    <scope>NUCLEOTIDE SEQUENCE</scope>
    <source>
        <strain evidence="2">ET3784</strain>
    </source>
</reference>
<gene>
    <name evidence="2" type="ORF">DFJ43DRAFT_1038183</name>
</gene>
<comment type="caution">
    <text evidence="2">The sequence shown here is derived from an EMBL/GenBank/DDBJ whole genome shotgun (WGS) entry which is preliminary data.</text>
</comment>
<dbReference type="EMBL" id="JANVFO010000016">
    <property type="protein sequence ID" value="KAJ3733672.1"/>
    <property type="molecule type" value="Genomic_DNA"/>
</dbReference>
<evidence type="ECO:0000313" key="2">
    <source>
        <dbReference type="EMBL" id="KAJ3733672.1"/>
    </source>
</evidence>
<dbReference type="AlphaFoldDB" id="A0AA38JBN1"/>
<protein>
    <submittedName>
        <fullName evidence="2">Uncharacterized protein</fullName>
    </submittedName>
</protein>
<sequence>MPELYNVQTVSGCITVKSNIERLECRATSRTGEKDSKEELNLTIKTLRKSVDNLTDENQKLKVTAIAMNTSANTNSLKGTNKVLETQNSTLQVDIQHLAKSERLAQKISDNATASILNGVEARATLLKKCDSEAQLLEAQTNIERLQEECSKMLSKHQTEVQDKQEGSSSLLDLKDAELKIPRNSPGPGPALAAGQPLPVRTSDTLIGLALE</sequence>
<keyword evidence="3" id="KW-1185">Reference proteome</keyword>
<reference evidence="2" key="1">
    <citation type="submission" date="2022-08" db="EMBL/GenBank/DDBJ databases">
        <authorList>
            <consortium name="DOE Joint Genome Institute"/>
            <person name="Min B."/>
            <person name="Sierra-Patev S."/>
            <person name="Naranjo-Ortiz M."/>
            <person name="Looney B."/>
            <person name="Konkel Z."/>
            <person name="Slot J.C."/>
            <person name="Sakamoto Y."/>
            <person name="Steenwyk J.L."/>
            <person name="Rokas A."/>
            <person name="Carro J."/>
            <person name="Camarero S."/>
            <person name="Ferreira P."/>
            <person name="Molpeceres G."/>
            <person name="Ruiz-duenas F.J."/>
            <person name="Serrano A."/>
            <person name="Henrissat B."/>
            <person name="Drula E."/>
            <person name="Hughes K.W."/>
            <person name="Mata J.L."/>
            <person name="Ishikawa N.K."/>
            <person name="Vargas-Isla R."/>
            <person name="Ushijima S."/>
            <person name="Smith C.A."/>
            <person name="Ahrendt S."/>
            <person name="Andreopoulos W."/>
            <person name="He G."/>
            <person name="LaButti K."/>
            <person name="Lipzen A."/>
            <person name="Ng V."/>
            <person name="Riley R."/>
            <person name="Sandor L."/>
            <person name="Barry K."/>
            <person name="Martinez A.T."/>
            <person name="Xiao Y."/>
            <person name="Gibbons J.G."/>
            <person name="Terashima K."/>
            <person name="Hibbett D.S."/>
            <person name="Grigoriev I.V."/>
        </authorList>
    </citation>
    <scope>NUCLEOTIDE SEQUENCE</scope>
    <source>
        <strain evidence="2">ET3784</strain>
    </source>
</reference>
<evidence type="ECO:0000256" key="1">
    <source>
        <dbReference type="SAM" id="Coils"/>
    </source>
</evidence>
<proteinExistence type="predicted"/>
<organism evidence="2 3">
    <name type="scientific">Lentinula guzmanii</name>
    <dbReference type="NCBI Taxonomy" id="2804957"/>
    <lineage>
        <taxon>Eukaryota</taxon>
        <taxon>Fungi</taxon>
        <taxon>Dikarya</taxon>
        <taxon>Basidiomycota</taxon>
        <taxon>Agaricomycotina</taxon>
        <taxon>Agaricomycetes</taxon>
        <taxon>Agaricomycetidae</taxon>
        <taxon>Agaricales</taxon>
        <taxon>Marasmiineae</taxon>
        <taxon>Omphalotaceae</taxon>
        <taxon>Lentinula</taxon>
    </lineage>
</organism>
<accession>A0AA38JBN1</accession>
<feature type="coiled-coil region" evidence="1">
    <location>
        <begin position="37"/>
        <end position="64"/>
    </location>
</feature>
<evidence type="ECO:0000313" key="3">
    <source>
        <dbReference type="Proteomes" id="UP001176059"/>
    </source>
</evidence>
<keyword evidence="1" id="KW-0175">Coiled coil</keyword>
<dbReference type="Proteomes" id="UP001176059">
    <property type="component" value="Unassembled WGS sequence"/>
</dbReference>